<protein>
    <submittedName>
        <fullName evidence="2">Uncharacterized protein</fullName>
    </submittedName>
</protein>
<evidence type="ECO:0000256" key="1">
    <source>
        <dbReference type="SAM" id="MobiDB-lite"/>
    </source>
</evidence>
<evidence type="ECO:0000313" key="2">
    <source>
        <dbReference type="EMBL" id="RVE69282.1"/>
    </source>
</evidence>
<gene>
    <name evidence="2" type="ORF">OJAV_G00076260</name>
</gene>
<feature type="compositionally biased region" description="Low complexity" evidence="1">
    <location>
        <begin position="202"/>
        <end position="227"/>
    </location>
</feature>
<accession>A0A437D3Q1</accession>
<dbReference type="OrthoDB" id="10609064at2759"/>
<feature type="compositionally biased region" description="Low complexity" evidence="1">
    <location>
        <begin position="170"/>
        <end position="185"/>
    </location>
</feature>
<feature type="region of interest" description="Disordered" evidence="1">
    <location>
        <begin position="147"/>
        <end position="252"/>
    </location>
</feature>
<dbReference type="Proteomes" id="UP000283210">
    <property type="component" value="Chromosome 8"/>
</dbReference>
<sequence length="252" mass="27516">MFVCPTCDFRNVSKFAEIWNWKLLPPKKLKHLNGEITHRGKISGWKRETESVKRKQVKKILDWTIVPERTRGGNSIITQPRTPLYPFPIHKYTHVKFPAMQKPKSLTSHLVNLGTKGQSYFTEPGDTLLPSQEPHLPVALKGMAPIRDSVSHSPNQTGLDHPGLDSQYEPSPWSSGSPCSSDSSSNWGKVLVDGNTDKSNNPCSASSSVWPPSSSSFSCSSSSSSSGCGSGSDPELASECTDADSSSSIRLR</sequence>
<proteinExistence type="predicted"/>
<feature type="compositionally biased region" description="Polar residues" evidence="1">
    <location>
        <begin position="243"/>
        <end position="252"/>
    </location>
</feature>
<organism evidence="2 3">
    <name type="scientific">Oryzias javanicus</name>
    <name type="common">Javanese ricefish</name>
    <name type="synonym">Aplocheilus javanicus</name>
    <dbReference type="NCBI Taxonomy" id="123683"/>
    <lineage>
        <taxon>Eukaryota</taxon>
        <taxon>Metazoa</taxon>
        <taxon>Chordata</taxon>
        <taxon>Craniata</taxon>
        <taxon>Vertebrata</taxon>
        <taxon>Euteleostomi</taxon>
        <taxon>Actinopterygii</taxon>
        <taxon>Neopterygii</taxon>
        <taxon>Teleostei</taxon>
        <taxon>Neoteleostei</taxon>
        <taxon>Acanthomorphata</taxon>
        <taxon>Ovalentaria</taxon>
        <taxon>Atherinomorphae</taxon>
        <taxon>Beloniformes</taxon>
        <taxon>Adrianichthyidae</taxon>
        <taxon>Oryziinae</taxon>
        <taxon>Oryzias</taxon>
    </lineage>
</organism>
<dbReference type="AlphaFoldDB" id="A0A437D3Q1"/>
<reference evidence="2 3" key="1">
    <citation type="submission" date="2018-11" db="EMBL/GenBank/DDBJ databases">
        <authorList>
            <person name="Lopez-Roques C."/>
            <person name="Donnadieu C."/>
            <person name="Bouchez O."/>
            <person name="Klopp C."/>
            <person name="Cabau C."/>
            <person name="Zahm M."/>
        </authorList>
    </citation>
    <scope>NUCLEOTIDE SEQUENCE [LARGE SCALE GENOMIC DNA]</scope>
    <source>
        <strain evidence="2">RS831</strain>
        <tissue evidence="2">Whole body</tissue>
    </source>
</reference>
<keyword evidence="3" id="KW-1185">Reference proteome</keyword>
<name>A0A437D3Q1_ORYJA</name>
<dbReference type="EMBL" id="CM012444">
    <property type="protein sequence ID" value="RVE69282.1"/>
    <property type="molecule type" value="Genomic_DNA"/>
</dbReference>
<evidence type="ECO:0000313" key="3">
    <source>
        <dbReference type="Proteomes" id="UP000283210"/>
    </source>
</evidence>
<reference evidence="2 3" key="2">
    <citation type="submission" date="2019-01" db="EMBL/GenBank/DDBJ databases">
        <title>A chromosome length genome reference of the Java medaka (oryzias javanicus).</title>
        <authorList>
            <person name="Herpin A."/>
            <person name="Takehana Y."/>
            <person name="Naruse K."/>
            <person name="Ansai S."/>
            <person name="Kawaguchi M."/>
        </authorList>
    </citation>
    <scope>NUCLEOTIDE SEQUENCE [LARGE SCALE GENOMIC DNA]</scope>
    <source>
        <strain evidence="2">RS831</strain>
        <tissue evidence="2">Whole body</tissue>
    </source>
</reference>